<reference evidence="1 2" key="1">
    <citation type="submission" date="2018-06" db="EMBL/GenBank/DDBJ databases">
        <authorList>
            <consortium name="Pathogen Informatics"/>
            <person name="Doyle S."/>
        </authorList>
    </citation>
    <scope>NUCLEOTIDE SEQUENCE [LARGE SCALE GENOMIC DNA]</scope>
    <source>
        <strain evidence="1 2">NCTC13067</strain>
    </source>
</reference>
<accession>A0A379E311</accession>
<dbReference type="AlphaFoldDB" id="A0A379E311"/>
<gene>
    <name evidence="1" type="ORF">NCTC13067_00329</name>
</gene>
<dbReference type="Proteomes" id="UP000255469">
    <property type="component" value="Unassembled WGS sequence"/>
</dbReference>
<dbReference type="Pfam" id="PF19555">
    <property type="entry name" value="DUF6078"/>
    <property type="match status" value="1"/>
</dbReference>
<organism evidence="1 2">
    <name type="scientific">Prevotella denticola</name>
    <dbReference type="NCBI Taxonomy" id="28129"/>
    <lineage>
        <taxon>Bacteria</taxon>
        <taxon>Pseudomonadati</taxon>
        <taxon>Bacteroidota</taxon>
        <taxon>Bacteroidia</taxon>
        <taxon>Bacteroidales</taxon>
        <taxon>Prevotellaceae</taxon>
        <taxon>Prevotella</taxon>
    </lineage>
</organism>
<name>A0A379E311_9BACT</name>
<proteinExistence type="predicted"/>
<dbReference type="RefSeq" id="WP_025068182.1">
    <property type="nucleotide sequence ID" value="NZ_CAUVPN010000036.1"/>
</dbReference>
<protein>
    <submittedName>
        <fullName evidence="1">Uncharacterized protein</fullName>
    </submittedName>
</protein>
<evidence type="ECO:0000313" key="2">
    <source>
        <dbReference type="Proteomes" id="UP000255469"/>
    </source>
</evidence>
<sequence length="141" mass="16929">MCTVFSNVPNDWAVCFMHDCILKEQCLRHHAGRSLPVNQHSALTVLPSARTGDSCQEFHAMKTERLAWGFSHLFDDVKHSDYRPLRREIEAYFGSRFVYYRYHRGFNKLCEEEQQWIDGLFRRYGYTAPRVYDNYRTSWKY</sequence>
<dbReference type="InterPro" id="IPR045724">
    <property type="entry name" value="DUF6078"/>
</dbReference>
<dbReference type="EMBL" id="UGTM01000001">
    <property type="protein sequence ID" value="SUB86682.1"/>
    <property type="molecule type" value="Genomic_DNA"/>
</dbReference>
<evidence type="ECO:0000313" key="1">
    <source>
        <dbReference type="EMBL" id="SUB86682.1"/>
    </source>
</evidence>